<proteinExistence type="predicted"/>
<organism evidence="1 2">
    <name type="scientific">Eretmocerus hayati</name>
    <dbReference type="NCBI Taxonomy" id="131215"/>
    <lineage>
        <taxon>Eukaryota</taxon>
        <taxon>Metazoa</taxon>
        <taxon>Ecdysozoa</taxon>
        <taxon>Arthropoda</taxon>
        <taxon>Hexapoda</taxon>
        <taxon>Insecta</taxon>
        <taxon>Pterygota</taxon>
        <taxon>Neoptera</taxon>
        <taxon>Endopterygota</taxon>
        <taxon>Hymenoptera</taxon>
        <taxon>Apocrita</taxon>
        <taxon>Proctotrupomorpha</taxon>
        <taxon>Chalcidoidea</taxon>
        <taxon>Aphelinidae</taxon>
        <taxon>Aphelininae</taxon>
        <taxon>Eretmocerus</taxon>
    </lineage>
</organism>
<gene>
    <name evidence="1" type="ORF">QAD02_007914</name>
</gene>
<evidence type="ECO:0000313" key="2">
    <source>
        <dbReference type="Proteomes" id="UP001239111"/>
    </source>
</evidence>
<keyword evidence="2" id="KW-1185">Reference proteome</keyword>
<sequence>MISSQSVSNLINDGKLPENTDVAHIYSLPIIILEADSNINAARVLNPVSGICSCPGLLEHEVPLNGVPMEDVNIMAMETDEPFNLQSVQSSENNITHHDELNQPLETSCEDILGSISIVS</sequence>
<reference evidence="1" key="1">
    <citation type="submission" date="2023-04" db="EMBL/GenBank/DDBJ databases">
        <title>A chromosome-level genome assembly of the parasitoid wasp Eretmocerus hayati.</title>
        <authorList>
            <person name="Zhong Y."/>
            <person name="Liu S."/>
            <person name="Liu Y."/>
        </authorList>
    </citation>
    <scope>NUCLEOTIDE SEQUENCE</scope>
    <source>
        <strain evidence="1">ZJU_SS_LIU_2023</strain>
    </source>
</reference>
<accession>A0ACC2N7F0</accession>
<dbReference type="Proteomes" id="UP001239111">
    <property type="component" value="Chromosome 4"/>
</dbReference>
<name>A0ACC2N7F0_9HYME</name>
<comment type="caution">
    <text evidence="1">The sequence shown here is derived from an EMBL/GenBank/DDBJ whole genome shotgun (WGS) entry which is preliminary data.</text>
</comment>
<evidence type="ECO:0000313" key="1">
    <source>
        <dbReference type="EMBL" id="KAJ8666252.1"/>
    </source>
</evidence>
<dbReference type="EMBL" id="CM056744">
    <property type="protein sequence ID" value="KAJ8666252.1"/>
    <property type="molecule type" value="Genomic_DNA"/>
</dbReference>
<protein>
    <submittedName>
        <fullName evidence="1">Uncharacterized protein</fullName>
    </submittedName>
</protein>